<sequence length="99" mass="11057">MSMNLSEENQLRAADRTQTEILGYQHPSAQTVSRLDAVVESSHLGLDKGLSDLKYNREAFALSLFLVLGIPEADAAKAISETSQDWFKEAWAFYHRAQA</sequence>
<evidence type="ECO:0000313" key="1">
    <source>
        <dbReference type="EMBL" id="PCD00952.1"/>
    </source>
</evidence>
<accession>A0AA91Z7J8</accession>
<evidence type="ECO:0000313" key="4">
    <source>
        <dbReference type="Proteomes" id="UP000344571"/>
    </source>
</evidence>
<reference evidence="1 3" key="1">
    <citation type="submission" date="2017-09" db="EMBL/GenBank/DDBJ databases">
        <title>Bacterial and phytoplankton interrelationship in Kongsfjorden, an Arctic fjord.</title>
        <authorList>
            <person name="Sinha R."/>
            <person name="Krishnan K."/>
        </authorList>
    </citation>
    <scope>NUCLEOTIDE SEQUENCE [LARGE SCALE GENOMIC DNA]</scope>
    <source>
        <strain evidence="1 3">58</strain>
    </source>
</reference>
<reference evidence="2 4" key="2">
    <citation type="submission" date="2018-10" db="EMBL/GenBank/DDBJ databases">
        <title>Complete genome sequence of Pseudomonas pelagia strain Kongs-67.</title>
        <authorList>
            <person name="Sinha R.K."/>
            <person name="Krishnan K."/>
        </authorList>
    </citation>
    <scope>NUCLEOTIDE SEQUENCE [LARGE SCALE GENOMIC DNA]</scope>
    <source>
        <strain evidence="2 4">Kongs-67</strain>
    </source>
</reference>
<keyword evidence="4" id="KW-1185">Reference proteome</keyword>
<dbReference type="EMBL" id="CP033116">
    <property type="protein sequence ID" value="QFY56137.1"/>
    <property type="molecule type" value="Genomic_DNA"/>
</dbReference>
<dbReference type="AlphaFoldDB" id="A0AA91Z7J8"/>
<evidence type="ECO:0000313" key="2">
    <source>
        <dbReference type="EMBL" id="QFY56137.1"/>
    </source>
</evidence>
<dbReference type="Proteomes" id="UP000243750">
    <property type="component" value="Unassembled WGS sequence"/>
</dbReference>
<evidence type="ECO:0000313" key="3">
    <source>
        <dbReference type="Proteomes" id="UP000243750"/>
    </source>
</evidence>
<organism evidence="1 3">
    <name type="scientific">Halopseudomonas pelagia</name>
    <dbReference type="NCBI Taxonomy" id="553151"/>
    <lineage>
        <taxon>Bacteria</taxon>
        <taxon>Pseudomonadati</taxon>
        <taxon>Pseudomonadota</taxon>
        <taxon>Gammaproteobacteria</taxon>
        <taxon>Pseudomonadales</taxon>
        <taxon>Pseudomonadaceae</taxon>
        <taxon>Halopseudomonas</taxon>
    </lineage>
</organism>
<dbReference type="RefSeq" id="WP_096345077.1">
    <property type="nucleotide sequence ID" value="NZ_CP033116.1"/>
</dbReference>
<protein>
    <submittedName>
        <fullName evidence="1">Uncharacterized protein</fullName>
    </submittedName>
</protein>
<name>A0AA91Z7J8_9GAMM</name>
<proteinExistence type="predicted"/>
<dbReference type="EMBL" id="NWMT01000054">
    <property type="protein sequence ID" value="PCD00952.1"/>
    <property type="molecule type" value="Genomic_DNA"/>
</dbReference>
<gene>
    <name evidence="1" type="ORF">CO192_02740</name>
    <name evidence="2" type="ORF">EAO82_07000</name>
</gene>
<dbReference type="Proteomes" id="UP000344571">
    <property type="component" value="Chromosome"/>
</dbReference>